<dbReference type="EMBL" id="DWWS01000075">
    <property type="protein sequence ID" value="HJC25992.1"/>
    <property type="molecule type" value="Genomic_DNA"/>
</dbReference>
<sequence>MAIIRCSCGFFYDEEKYGACPKCSGEYRAMRPVKSVLTPEAFFYEGKQDFFAGWLVCVKGGQKGRDFRIFPGFNRVGRQSASDICLEDGQVARESHCAVVYEPKKGAFYLVPGKGTVTLLNGRRIEETEKLKEGDRIGAGESLLVFIPFCGKERTWERW</sequence>
<dbReference type="Pfam" id="PF00498">
    <property type="entry name" value="FHA"/>
    <property type="match status" value="1"/>
</dbReference>
<accession>A0A9D2NKA6</accession>
<organism evidence="2 3">
    <name type="scientific">Candidatus Eisenbergiella merdavium</name>
    <dbReference type="NCBI Taxonomy" id="2838551"/>
    <lineage>
        <taxon>Bacteria</taxon>
        <taxon>Bacillati</taxon>
        <taxon>Bacillota</taxon>
        <taxon>Clostridia</taxon>
        <taxon>Lachnospirales</taxon>
        <taxon>Lachnospiraceae</taxon>
        <taxon>Eisenbergiella</taxon>
    </lineage>
</organism>
<evidence type="ECO:0000259" key="1">
    <source>
        <dbReference type="PROSITE" id="PS50006"/>
    </source>
</evidence>
<dbReference type="SUPFAM" id="SSF49879">
    <property type="entry name" value="SMAD/FHA domain"/>
    <property type="match status" value="1"/>
</dbReference>
<reference evidence="2" key="1">
    <citation type="journal article" date="2021" name="PeerJ">
        <title>Extensive microbial diversity within the chicken gut microbiome revealed by metagenomics and culture.</title>
        <authorList>
            <person name="Gilroy R."/>
            <person name="Ravi A."/>
            <person name="Getino M."/>
            <person name="Pursley I."/>
            <person name="Horton D.L."/>
            <person name="Alikhan N.F."/>
            <person name="Baker D."/>
            <person name="Gharbi K."/>
            <person name="Hall N."/>
            <person name="Watson M."/>
            <person name="Adriaenssens E.M."/>
            <person name="Foster-Nyarko E."/>
            <person name="Jarju S."/>
            <person name="Secka A."/>
            <person name="Antonio M."/>
            <person name="Oren A."/>
            <person name="Chaudhuri R.R."/>
            <person name="La Ragione R."/>
            <person name="Hildebrand F."/>
            <person name="Pallen M.J."/>
        </authorList>
    </citation>
    <scope>NUCLEOTIDE SEQUENCE</scope>
    <source>
        <strain evidence="2">USAMLcec2-132</strain>
    </source>
</reference>
<gene>
    <name evidence="2" type="ORF">H9761_20245</name>
</gene>
<protein>
    <submittedName>
        <fullName evidence="2">FHA domain-containing protein</fullName>
    </submittedName>
</protein>
<reference evidence="2" key="2">
    <citation type="submission" date="2021-04" db="EMBL/GenBank/DDBJ databases">
        <authorList>
            <person name="Gilroy R."/>
        </authorList>
    </citation>
    <scope>NUCLEOTIDE SEQUENCE</scope>
    <source>
        <strain evidence="2">USAMLcec2-132</strain>
    </source>
</reference>
<name>A0A9D2NKA6_9FIRM</name>
<dbReference type="AlphaFoldDB" id="A0A9D2NKA6"/>
<proteinExistence type="predicted"/>
<comment type="caution">
    <text evidence="2">The sequence shown here is derived from an EMBL/GenBank/DDBJ whole genome shotgun (WGS) entry which is preliminary data.</text>
</comment>
<dbReference type="Gene3D" id="2.60.200.20">
    <property type="match status" value="1"/>
</dbReference>
<feature type="domain" description="FHA" evidence="1">
    <location>
        <begin position="74"/>
        <end position="125"/>
    </location>
</feature>
<dbReference type="Proteomes" id="UP000823891">
    <property type="component" value="Unassembled WGS sequence"/>
</dbReference>
<dbReference type="PROSITE" id="PS50006">
    <property type="entry name" value="FHA_DOMAIN"/>
    <property type="match status" value="1"/>
</dbReference>
<dbReference type="CDD" id="cd00060">
    <property type="entry name" value="FHA"/>
    <property type="match status" value="1"/>
</dbReference>
<evidence type="ECO:0000313" key="2">
    <source>
        <dbReference type="EMBL" id="HJC25992.1"/>
    </source>
</evidence>
<evidence type="ECO:0000313" key="3">
    <source>
        <dbReference type="Proteomes" id="UP000823891"/>
    </source>
</evidence>
<dbReference type="InterPro" id="IPR000253">
    <property type="entry name" value="FHA_dom"/>
</dbReference>
<dbReference type="InterPro" id="IPR008984">
    <property type="entry name" value="SMAD_FHA_dom_sf"/>
</dbReference>